<name>N1QNB9_SPHMS</name>
<gene>
    <name evidence="2" type="ORF">SEPMUDRAFT_146888</name>
</gene>
<dbReference type="STRING" id="692275.N1QNB9"/>
<dbReference type="GO" id="GO:0004526">
    <property type="term" value="F:ribonuclease P activity"/>
    <property type="evidence" value="ECO:0007669"/>
    <property type="project" value="TreeGrafter"/>
</dbReference>
<dbReference type="GO" id="GO:0030681">
    <property type="term" value="C:multimeric ribonuclease P complex"/>
    <property type="evidence" value="ECO:0007669"/>
    <property type="project" value="TreeGrafter"/>
</dbReference>
<protein>
    <submittedName>
        <fullName evidence="2">Uncharacterized protein</fullName>
    </submittedName>
</protein>
<sequence length="249" mass="27521">MLSEGRRGIDPIFSICEGILRLEVDKPTYERLGLSAGGVIRSITSTHGEGKKHEKSRFAIEIDLRSPKMVQGTKGWERVVWACKNVLNWSLTWLFVDFTVRGKKEMESNGGDATAPTTSPTATMREEGENPLQPFAPTLFTISPEIHKMSNVLVPIWPTPTQKVNNNNKKSSTTTPTNPTPDPIQSTELLEWISLAILGSPRISADDAMDSYLCRYSVPSCSVVGEQSPGSEGEVEEEEQQEKLSSQQI</sequence>
<dbReference type="InterPro" id="IPR013893">
    <property type="entry name" value="RNase_P_Rpp40"/>
</dbReference>
<dbReference type="PANTHER" id="PTHR15396:SF1">
    <property type="entry name" value="RIBONUCLEASE P PROTEIN SUBUNIT P40"/>
    <property type="match status" value="1"/>
</dbReference>
<dbReference type="GO" id="GO:0000171">
    <property type="term" value="F:ribonuclease MRP activity"/>
    <property type="evidence" value="ECO:0007669"/>
    <property type="project" value="TreeGrafter"/>
</dbReference>
<keyword evidence="3" id="KW-1185">Reference proteome</keyword>
<reference evidence="2 3" key="1">
    <citation type="journal article" date="2012" name="PLoS Pathog.">
        <title>Diverse lifestyles and strategies of plant pathogenesis encoded in the genomes of eighteen Dothideomycetes fungi.</title>
        <authorList>
            <person name="Ohm R.A."/>
            <person name="Feau N."/>
            <person name="Henrissat B."/>
            <person name="Schoch C.L."/>
            <person name="Horwitz B.A."/>
            <person name="Barry K.W."/>
            <person name="Condon B.J."/>
            <person name="Copeland A.C."/>
            <person name="Dhillon B."/>
            <person name="Glaser F."/>
            <person name="Hesse C.N."/>
            <person name="Kosti I."/>
            <person name="LaButti K."/>
            <person name="Lindquist E.A."/>
            <person name="Lucas S."/>
            <person name="Salamov A.A."/>
            <person name="Bradshaw R.E."/>
            <person name="Ciuffetti L."/>
            <person name="Hamelin R.C."/>
            <person name="Kema G.H.J."/>
            <person name="Lawrence C."/>
            <person name="Scott J.A."/>
            <person name="Spatafora J.W."/>
            <person name="Turgeon B.G."/>
            <person name="de Wit P.J.G.M."/>
            <person name="Zhong S."/>
            <person name="Goodwin S.B."/>
            <person name="Grigoriev I.V."/>
        </authorList>
    </citation>
    <scope>NUCLEOTIDE SEQUENCE [LARGE SCALE GENOMIC DNA]</scope>
    <source>
        <strain evidence="2 3">SO2202</strain>
    </source>
</reference>
<dbReference type="GeneID" id="27901076"/>
<feature type="compositionally biased region" description="Low complexity" evidence="1">
    <location>
        <begin position="223"/>
        <end position="232"/>
    </location>
</feature>
<feature type="non-terminal residue" evidence="2">
    <location>
        <position position="249"/>
    </location>
</feature>
<accession>N1QNB9</accession>
<dbReference type="Pfam" id="PF08584">
    <property type="entry name" value="Ribonuc_P_40"/>
    <property type="match status" value="1"/>
</dbReference>
<organism evidence="2 3">
    <name type="scientific">Sphaerulina musiva (strain SO2202)</name>
    <name type="common">Poplar stem canker fungus</name>
    <name type="synonym">Septoria musiva</name>
    <dbReference type="NCBI Taxonomy" id="692275"/>
    <lineage>
        <taxon>Eukaryota</taxon>
        <taxon>Fungi</taxon>
        <taxon>Dikarya</taxon>
        <taxon>Ascomycota</taxon>
        <taxon>Pezizomycotina</taxon>
        <taxon>Dothideomycetes</taxon>
        <taxon>Dothideomycetidae</taxon>
        <taxon>Mycosphaerellales</taxon>
        <taxon>Mycosphaerellaceae</taxon>
        <taxon>Sphaerulina</taxon>
    </lineage>
</organism>
<dbReference type="GO" id="GO:0000447">
    <property type="term" value="P:endonucleolytic cleavage in ITS1 to separate SSU-rRNA from 5.8S rRNA and LSU-rRNA from tricistronic rRNA transcript (SSU-rRNA, 5.8S rRNA, LSU-rRNA)"/>
    <property type="evidence" value="ECO:0007669"/>
    <property type="project" value="TreeGrafter"/>
</dbReference>
<feature type="region of interest" description="Disordered" evidence="1">
    <location>
        <begin position="105"/>
        <end position="127"/>
    </location>
</feature>
<dbReference type="OrthoDB" id="63112at2759"/>
<dbReference type="AlphaFoldDB" id="N1QNB9"/>
<dbReference type="GO" id="GO:0001682">
    <property type="term" value="P:tRNA 5'-leader removal"/>
    <property type="evidence" value="ECO:0007669"/>
    <property type="project" value="InterPro"/>
</dbReference>
<feature type="region of interest" description="Disordered" evidence="1">
    <location>
        <begin position="223"/>
        <end position="249"/>
    </location>
</feature>
<dbReference type="HOGENOM" id="CLU_1118022_0_0_1"/>
<dbReference type="GO" id="GO:0000172">
    <property type="term" value="C:ribonuclease MRP complex"/>
    <property type="evidence" value="ECO:0007669"/>
    <property type="project" value="TreeGrafter"/>
</dbReference>
<evidence type="ECO:0000256" key="1">
    <source>
        <dbReference type="SAM" id="MobiDB-lite"/>
    </source>
</evidence>
<feature type="compositionally biased region" description="Low complexity" evidence="1">
    <location>
        <begin position="165"/>
        <end position="177"/>
    </location>
</feature>
<dbReference type="PANTHER" id="PTHR15396">
    <property type="entry name" value="RIBONUCLEASE P PROTEIN SUBUNIT P40"/>
    <property type="match status" value="1"/>
</dbReference>
<dbReference type="Proteomes" id="UP000016931">
    <property type="component" value="Unassembled WGS sequence"/>
</dbReference>
<feature type="compositionally biased region" description="Low complexity" evidence="1">
    <location>
        <begin position="113"/>
        <end position="123"/>
    </location>
</feature>
<evidence type="ECO:0000313" key="2">
    <source>
        <dbReference type="EMBL" id="EMF18007.1"/>
    </source>
</evidence>
<feature type="region of interest" description="Disordered" evidence="1">
    <location>
        <begin position="159"/>
        <end position="185"/>
    </location>
</feature>
<dbReference type="RefSeq" id="XP_016766128.1">
    <property type="nucleotide sequence ID" value="XM_016903939.1"/>
</dbReference>
<dbReference type="EMBL" id="KB456260">
    <property type="protein sequence ID" value="EMF18007.1"/>
    <property type="molecule type" value="Genomic_DNA"/>
</dbReference>
<proteinExistence type="predicted"/>
<evidence type="ECO:0000313" key="3">
    <source>
        <dbReference type="Proteomes" id="UP000016931"/>
    </source>
</evidence>
<dbReference type="eggNOG" id="ENOG502QSAV">
    <property type="taxonomic scope" value="Eukaryota"/>
</dbReference>